<keyword evidence="3" id="KW-1185">Reference proteome</keyword>
<feature type="region of interest" description="Disordered" evidence="1">
    <location>
        <begin position="26"/>
        <end position="62"/>
    </location>
</feature>
<proteinExistence type="predicted"/>
<dbReference type="AlphaFoldDB" id="A0A7W5ZRI7"/>
<accession>A0A7W5ZRI7</accession>
<name>A0A7W5ZRI7_9BACT</name>
<comment type="caution">
    <text evidence="2">The sequence shown here is derived from an EMBL/GenBank/DDBJ whole genome shotgun (WGS) entry which is preliminary data.</text>
</comment>
<evidence type="ECO:0000313" key="2">
    <source>
        <dbReference type="EMBL" id="MBB3841596.1"/>
    </source>
</evidence>
<sequence>MEHDDFFTLGGVCTAKPHEVVKKHRTGTISLGQPQPLRAPQLRQRRSQIPTRKRSDQNDKSMMIDINCFDQTSLLSSPLLS</sequence>
<evidence type="ECO:0000313" key="3">
    <source>
        <dbReference type="Proteomes" id="UP000541352"/>
    </source>
</evidence>
<gene>
    <name evidence="2" type="ORF">FHS57_005625</name>
</gene>
<dbReference type="EMBL" id="JACIBY010000019">
    <property type="protein sequence ID" value="MBB3841596.1"/>
    <property type="molecule type" value="Genomic_DNA"/>
</dbReference>
<reference evidence="2 3" key="1">
    <citation type="submission" date="2020-08" db="EMBL/GenBank/DDBJ databases">
        <title>Genomic Encyclopedia of Type Strains, Phase IV (KMG-IV): sequencing the most valuable type-strain genomes for metagenomic binning, comparative biology and taxonomic classification.</title>
        <authorList>
            <person name="Goeker M."/>
        </authorList>
    </citation>
    <scope>NUCLEOTIDE SEQUENCE [LARGE SCALE GENOMIC DNA]</scope>
    <source>
        <strain evidence="2 3">DSM 17976</strain>
    </source>
</reference>
<feature type="compositionally biased region" description="Low complexity" evidence="1">
    <location>
        <begin position="31"/>
        <end position="42"/>
    </location>
</feature>
<evidence type="ECO:0000256" key="1">
    <source>
        <dbReference type="SAM" id="MobiDB-lite"/>
    </source>
</evidence>
<dbReference type="Proteomes" id="UP000541352">
    <property type="component" value="Unassembled WGS sequence"/>
</dbReference>
<protein>
    <submittedName>
        <fullName evidence="2">Uncharacterized protein</fullName>
    </submittedName>
</protein>
<organism evidence="2 3">
    <name type="scientific">Runella defluvii</name>
    <dbReference type="NCBI Taxonomy" id="370973"/>
    <lineage>
        <taxon>Bacteria</taxon>
        <taxon>Pseudomonadati</taxon>
        <taxon>Bacteroidota</taxon>
        <taxon>Cytophagia</taxon>
        <taxon>Cytophagales</taxon>
        <taxon>Spirosomataceae</taxon>
        <taxon>Runella</taxon>
    </lineage>
</organism>